<evidence type="ECO:0000256" key="1">
    <source>
        <dbReference type="ARBA" id="ARBA00006885"/>
    </source>
</evidence>
<reference evidence="5" key="1">
    <citation type="submission" date="2014-01" db="EMBL/GenBank/DDBJ databases">
        <authorList>
            <person name="Aslett M."/>
        </authorList>
    </citation>
    <scope>NUCLEOTIDE SEQUENCE</scope>
</reference>
<organism evidence="5 6">
    <name type="scientific">Trichuris trichiura</name>
    <name type="common">Whipworm</name>
    <name type="synonym">Trichocephalus trichiurus</name>
    <dbReference type="NCBI Taxonomy" id="36087"/>
    <lineage>
        <taxon>Eukaryota</taxon>
        <taxon>Metazoa</taxon>
        <taxon>Ecdysozoa</taxon>
        <taxon>Nematoda</taxon>
        <taxon>Enoplea</taxon>
        <taxon>Dorylaimia</taxon>
        <taxon>Trichinellida</taxon>
        <taxon>Trichuridae</taxon>
        <taxon>Trichuris</taxon>
    </lineage>
</organism>
<dbReference type="InterPro" id="IPR044996">
    <property type="entry name" value="COQ10-like"/>
</dbReference>
<evidence type="ECO:0000313" key="6">
    <source>
        <dbReference type="Proteomes" id="UP000030665"/>
    </source>
</evidence>
<dbReference type="InterPro" id="IPR023393">
    <property type="entry name" value="START-like_dom_sf"/>
</dbReference>
<dbReference type="GO" id="GO:0045333">
    <property type="term" value="P:cellular respiration"/>
    <property type="evidence" value="ECO:0007669"/>
    <property type="project" value="InterPro"/>
</dbReference>
<dbReference type="Pfam" id="PF03364">
    <property type="entry name" value="Polyketide_cyc"/>
    <property type="match status" value="1"/>
</dbReference>
<dbReference type="GO" id="GO:0048039">
    <property type="term" value="F:ubiquinone binding"/>
    <property type="evidence" value="ECO:0007669"/>
    <property type="project" value="InterPro"/>
</dbReference>
<dbReference type="CDD" id="cd07813">
    <property type="entry name" value="COQ10p_like"/>
    <property type="match status" value="1"/>
</dbReference>
<comment type="subunit">
    <text evidence="2">Interacts with coenzyme Q.</text>
</comment>
<keyword evidence="6" id="KW-1185">Reference proteome</keyword>
<dbReference type="SUPFAM" id="SSF55961">
    <property type="entry name" value="Bet v1-like"/>
    <property type="match status" value="1"/>
</dbReference>
<dbReference type="STRING" id="36087.A0A077ZH31"/>
<dbReference type="PANTHER" id="PTHR12901:SF10">
    <property type="entry name" value="COENZYME Q-BINDING PROTEIN COQ10, MITOCHONDRIAL"/>
    <property type="match status" value="1"/>
</dbReference>
<dbReference type="EMBL" id="HG806498">
    <property type="protein sequence ID" value="CDW59119.1"/>
    <property type="molecule type" value="Genomic_DNA"/>
</dbReference>
<dbReference type="OrthoDB" id="292693at2759"/>
<name>A0A077ZH31_TRITR</name>
<comment type="similarity">
    <text evidence="1">Belongs to the COQ10 family.</text>
</comment>
<dbReference type="GO" id="GO:0005739">
    <property type="term" value="C:mitochondrion"/>
    <property type="evidence" value="ECO:0007669"/>
    <property type="project" value="TreeGrafter"/>
</dbReference>
<evidence type="ECO:0000259" key="4">
    <source>
        <dbReference type="Pfam" id="PF03364"/>
    </source>
</evidence>
<dbReference type="InterPro" id="IPR005031">
    <property type="entry name" value="COQ10_START"/>
</dbReference>
<gene>
    <name evidence="5" type="ORF">TTRE_0000744901</name>
</gene>
<comment type="function">
    <text evidence="3">Required for the function of coenzyme Q in the respiratory chain. May serve as a chaperone or may be involved in the transport of Q6 from its site of synthesis to the catalytic sites of the respiratory complexes.</text>
</comment>
<reference evidence="5" key="2">
    <citation type="submission" date="2014-03" db="EMBL/GenBank/DDBJ databases">
        <title>The whipworm genome and dual-species transcriptomics of an intimate host-pathogen interaction.</title>
        <authorList>
            <person name="Foth B.J."/>
            <person name="Tsai I.J."/>
            <person name="Reid A.J."/>
            <person name="Bancroft A.J."/>
            <person name="Nichol S."/>
            <person name="Tracey A."/>
            <person name="Holroyd N."/>
            <person name="Cotton J.A."/>
            <person name="Stanley E.J."/>
            <person name="Zarowiecki M."/>
            <person name="Liu J.Z."/>
            <person name="Huckvale T."/>
            <person name="Cooper P.J."/>
            <person name="Grencis R.K."/>
            <person name="Berriman M."/>
        </authorList>
    </citation>
    <scope>NUCLEOTIDE SEQUENCE [LARGE SCALE GENOMIC DNA]</scope>
</reference>
<dbReference type="Proteomes" id="UP000030665">
    <property type="component" value="Unassembled WGS sequence"/>
</dbReference>
<evidence type="ECO:0000256" key="2">
    <source>
        <dbReference type="ARBA" id="ARBA00011814"/>
    </source>
</evidence>
<proteinExistence type="inferred from homology"/>
<feature type="domain" description="Coenzyme Q-binding protein COQ10 START" evidence="4">
    <location>
        <begin position="18"/>
        <end position="142"/>
    </location>
</feature>
<evidence type="ECO:0000313" key="5">
    <source>
        <dbReference type="EMBL" id="CDW59119.1"/>
    </source>
</evidence>
<protein>
    <submittedName>
        <fullName evidence="5">Coenzyme Q binding protein COQ10 B</fullName>
    </submittedName>
</protein>
<accession>A0A077ZH31</accession>
<dbReference type="Gene3D" id="3.30.530.20">
    <property type="match status" value="1"/>
</dbReference>
<dbReference type="AlphaFoldDB" id="A0A077ZH31"/>
<evidence type="ECO:0000256" key="3">
    <source>
        <dbReference type="ARBA" id="ARBA00024947"/>
    </source>
</evidence>
<sequence>MKNLGIRFYCYYYYSKKYPIEKMFCIAADVNRYKEFVPWCIGSKVVRKVDERCSEVQLTVGFPPVVESYVSTVTLIRPYLVKSVSSDTRLFKQLISLWHFSRLFQYRNDYFQVMYEFQSPLHAAIASLFFDEVTKKMIVAFTERAKKLYGPPSIVT</sequence>
<dbReference type="PANTHER" id="PTHR12901">
    <property type="entry name" value="SPERM PROTEIN HOMOLOG"/>
    <property type="match status" value="1"/>
</dbReference>